<accession>A0AAU7N459</accession>
<proteinExistence type="predicted"/>
<keyword evidence="1" id="KW-0472">Membrane</keyword>
<gene>
    <name evidence="2" type="ORF">ZGOWGMRN_CDS_0014</name>
</gene>
<evidence type="ECO:0000313" key="2">
    <source>
        <dbReference type="EMBL" id="XBQ68751.1"/>
    </source>
</evidence>
<dbReference type="EMBL" id="PP848464">
    <property type="protein sequence ID" value="XBQ68751.1"/>
    <property type="molecule type" value="Genomic_DNA"/>
</dbReference>
<protein>
    <submittedName>
        <fullName evidence="2">Uncharacterized protein</fullName>
    </submittedName>
</protein>
<reference evidence="2" key="1">
    <citation type="submission" date="2024-05" db="EMBL/GenBank/DDBJ databases">
        <title>The simplest Porifera holobiont: glass sponge Aphrocallistes beatrix thrives with only two symbionts.</title>
        <authorList>
            <person name="N Garritano A."/>
            <person name="A Allen M."/>
            <person name="Thomas T."/>
        </authorList>
    </citation>
    <scope>NUCLEOTIDE SEQUENCE</scope>
    <source>
        <strain evidence="2">AB1</strain>
    </source>
</reference>
<sequence>MNIDVNFLLVTLIPIFLMAIPIVRKIASDIRQPMLKIHKLEEELNEFKLNNKFNRGEVINDIKLQLMENYNTNKERIAILESKITSNNCNCKV</sequence>
<name>A0AAU7N459_9VIRU</name>
<keyword evidence="1" id="KW-1133">Transmembrane helix</keyword>
<feature type="transmembrane region" description="Helical" evidence="1">
    <location>
        <begin position="6"/>
        <end position="27"/>
    </location>
</feature>
<organism evidence="2">
    <name type="scientific">Nitrosopumivirus cobalaminus</name>
    <dbReference type="NCBI Taxonomy" id="3158414"/>
    <lineage>
        <taxon>Viruses</taxon>
    </lineage>
</organism>
<evidence type="ECO:0000256" key="1">
    <source>
        <dbReference type="SAM" id="Phobius"/>
    </source>
</evidence>
<keyword evidence="1" id="KW-0812">Transmembrane</keyword>